<proteinExistence type="predicted"/>
<dbReference type="EMBL" id="CAKKNE010000004">
    <property type="protein sequence ID" value="CAH0375352.1"/>
    <property type="molecule type" value="Genomic_DNA"/>
</dbReference>
<feature type="compositionally biased region" description="Acidic residues" evidence="1">
    <location>
        <begin position="58"/>
        <end position="69"/>
    </location>
</feature>
<keyword evidence="4" id="KW-1185">Reference proteome</keyword>
<feature type="compositionally biased region" description="Acidic residues" evidence="1">
    <location>
        <begin position="455"/>
        <end position="485"/>
    </location>
</feature>
<evidence type="ECO:0000313" key="3">
    <source>
        <dbReference type="EMBL" id="CAH0375352.1"/>
    </source>
</evidence>
<feature type="compositionally biased region" description="Basic residues" evidence="1">
    <location>
        <begin position="38"/>
        <end position="54"/>
    </location>
</feature>
<dbReference type="Gene3D" id="1.25.40.90">
    <property type="match status" value="1"/>
</dbReference>
<evidence type="ECO:0000256" key="2">
    <source>
        <dbReference type="SAM" id="SignalP"/>
    </source>
</evidence>
<evidence type="ECO:0008006" key="5">
    <source>
        <dbReference type="Google" id="ProtNLM"/>
    </source>
</evidence>
<reference evidence="3" key="1">
    <citation type="submission" date="2021-11" db="EMBL/GenBank/DDBJ databases">
        <authorList>
            <consortium name="Genoscope - CEA"/>
            <person name="William W."/>
        </authorList>
    </citation>
    <scope>NUCLEOTIDE SEQUENCE</scope>
</reference>
<feature type="region of interest" description="Disordered" evidence="1">
    <location>
        <begin position="23"/>
        <end position="89"/>
    </location>
</feature>
<organism evidence="3 4">
    <name type="scientific">Pelagomonas calceolata</name>
    <dbReference type="NCBI Taxonomy" id="35677"/>
    <lineage>
        <taxon>Eukaryota</taxon>
        <taxon>Sar</taxon>
        <taxon>Stramenopiles</taxon>
        <taxon>Ochrophyta</taxon>
        <taxon>Pelagophyceae</taxon>
        <taxon>Pelagomonadales</taxon>
        <taxon>Pelagomonadaceae</taxon>
        <taxon>Pelagomonas</taxon>
    </lineage>
</organism>
<keyword evidence="2" id="KW-0732">Signal</keyword>
<name>A0A8J2X029_9STRA</name>
<dbReference type="OrthoDB" id="44015at2759"/>
<sequence length="494" mass="53240">MARRSSLAAALVLAVVALLAPAEAKGSKGVRRNSALHGKPRKKGRRPPPRKKKRREYDYDDDDDDDDDFGGGSRQMTYYKPRRKPTGPSVLQRAQAMAKEASARGLEMSKVAASRAKDLAAEAAVKGQEASRLAKAYYSSEYEKFLLTATWPSDQRVSPQLAKRLVESVARFPARPHALPDDDPYRVTLRKLWKKMIERDWRTTQKALYLLHALSRSTPTKNARALSRTLKSMVGDADPKTGRKYFSRRELVALRGDDGAERGAVVDAYAGFVLRRALLFAGKFEDVAAPKKKKKPAAVEECPADVINEATLKRAQNALLVTEHALTFLRAALDDPDPRRAHLVVVSCVELVVADLVDGWAAARDACGALAAALAAGAAGDDAAAAAAALAKYAALKPRAKKAAKASLKTLRFFDLRVAATIGDTDVDAAIDAALAARGGAAAAAADAAAAASADDGEAEAEDDEDDEADDEDDDDDEEEDDDDEARTRRRVAF</sequence>
<dbReference type="Proteomes" id="UP000789595">
    <property type="component" value="Unassembled WGS sequence"/>
</dbReference>
<evidence type="ECO:0000256" key="1">
    <source>
        <dbReference type="SAM" id="MobiDB-lite"/>
    </source>
</evidence>
<accession>A0A8J2X029</accession>
<protein>
    <recommendedName>
        <fullName evidence="5">ENTH domain-containing protein</fullName>
    </recommendedName>
</protein>
<dbReference type="InterPro" id="IPR008942">
    <property type="entry name" value="ENTH_VHS"/>
</dbReference>
<dbReference type="AlphaFoldDB" id="A0A8J2X029"/>
<feature type="region of interest" description="Disordered" evidence="1">
    <location>
        <begin position="449"/>
        <end position="494"/>
    </location>
</feature>
<gene>
    <name evidence="3" type="ORF">PECAL_4P26840</name>
</gene>
<feature type="chain" id="PRO_5035276952" description="ENTH domain-containing protein" evidence="2">
    <location>
        <begin position="25"/>
        <end position="494"/>
    </location>
</feature>
<comment type="caution">
    <text evidence="3">The sequence shown here is derived from an EMBL/GenBank/DDBJ whole genome shotgun (WGS) entry which is preliminary data.</text>
</comment>
<evidence type="ECO:0000313" key="4">
    <source>
        <dbReference type="Proteomes" id="UP000789595"/>
    </source>
</evidence>
<feature type="signal peptide" evidence="2">
    <location>
        <begin position="1"/>
        <end position="24"/>
    </location>
</feature>